<feature type="region of interest" description="Disordered" evidence="1">
    <location>
        <begin position="788"/>
        <end position="807"/>
    </location>
</feature>
<feature type="compositionally biased region" description="Basic residues" evidence="1">
    <location>
        <begin position="1508"/>
        <end position="1519"/>
    </location>
</feature>
<feature type="compositionally biased region" description="Acidic residues" evidence="1">
    <location>
        <begin position="797"/>
        <end position="806"/>
    </location>
</feature>
<proteinExistence type="predicted"/>
<evidence type="ECO:0000313" key="2">
    <source>
        <dbReference type="EMBL" id="KAK9885499.1"/>
    </source>
</evidence>
<organism evidence="2 3">
    <name type="scientific">Henosepilachna vigintioctopunctata</name>
    <dbReference type="NCBI Taxonomy" id="420089"/>
    <lineage>
        <taxon>Eukaryota</taxon>
        <taxon>Metazoa</taxon>
        <taxon>Ecdysozoa</taxon>
        <taxon>Arthropoda</taxon>
        <taxon>Hexapoda</taxon>
        <taxon>Insecta</taxon>
        <taxon>Pterygota</taxon>
        <taxon>Neoptera</taxon>
        <taxon>Endopterygota</taxon>
        <taxon>Coleoptera</taxon>
        <taxon>Polyphaga</taxon>
        <taxon>Cucujiformia</taxon>
        <taxon>Coccinelloidea</taxon>
        <taxon>Coccinellidae</taxon>
        <taxon>Epilachninae</taxon>
        <taxon>Epilachnini</taxon>
        <taxon>Henosepilachna</taxon>
    </lineage>
</organism>
<comment type="caution">
    <text evidence="2">The sequence shown here is derived from an EMBL/GenBank/DDBJ whole genome shotgun (WGS) entry which is preliminary data.</text>
</comment>
<evidence type="ECO:0000313" key="3">
    <source>
        <dbReference type="Proteomes" id="UP001431783"/>
    </source>
</evidence>
<accession>A0AAW1UQP8</accession>
<protein>
    <submittedName>
        <fullName evidence="2">Uncharacterized protein</fullName>
    </submittedName>
</protein>
<feature type="region of interest" description="Disordered" evidence="1">
    <location>
        <begin position="1"/>
        <end position="60"/>
    </location>
</feature>
<dbReference type="EMBL" id="JARQZJ010000095">
    <property type="protein sequence ID" value="KAK9885499.1"/>
    <property type="molecule type" value="Genomic_DNA"/>
</dbReference>
<reference evidence="2 3" key="1">
    <citation type="submission" date="2023-03" db="EMBL/GenBank/DDBJ databases">
        <title>Genome insight into feeding habits of ladybird beetles.</title>
        <authorList>
            <person name="Li H.-S."/>
            <person name="Huang Y.-H."/>
            <person name="Pang H."/>
        </authorList>
    </citation>
    <scope>NUCLEOTIDE SEQUENCE [LARGE SCALE GENOMIC DNA]</scope>
    <source>
        <strain evidence="2">SYSU_2023b</strain>
        <tissue evidence="2">Whole body</tissue>
    </source>
</reference>
<feature type="region of interest" description="Disordered" evidence="1">
    <location>
        <begin position="1117"/>
        <end position="1142"/>
    </location>
</feature>
<name>A0AAW1UQP8_9CUCU</name>
<sequence>MSHYDFNSGDESRKNVKGDFQQPNTEESELKFEENEVQFIPVDLHDEKPPFKYSGDLSKPESEKYYSNAELRTIQKFNSLFNKVVVLPSNTLCGRTGASFSNGDYGDVSVKEEFWKTTEEELVHYEENSNSDQTCKKTCNKVKCNCKRPSNLYFSQKSTASNLRLERHESSKKEMQSANTVVFRKLPDVPHFHQSHNVDAMPICGHINEVEFSNELYKPCAKRGTVDDQRSTSMKHRCFSREEVKLESRESDNIDSISFCGNTLSPNDMKPYKPYGVNRTGKTHKCMPMKYGCFSSKEMKVEICESKNIDAISHCRKNDDLESSNNVTPCKQYQRSGIFTADRGESIENRYFCGNGVKAEPCESDRVDSITPCGNINKSSLNNVKLCKRCEKTKPVGTQIIYRPFSMKEVEMETCKFSNGDSIPICENINKVEFCDDVKIYKSCERSTMVEPQNTAIIHSCFSGQCAKSEIRESNNTDKISVLKNANQLVSCKENKRCEPCKKRGTTFEAQGAVSTKHRCLSKEEMKFDSCKFENPQTFNETKECKCSDFHKNLPNVNKGEMIKKCNLNRSNPQVSNNCDSSTEKLPLKNCPRIRLSKADQKVCAYENAISPSKFITPQVSPSTSKAAVKLQMSHVTPDVEEATAKTESALLDEKLCRKFGSPDLTKSCTCTMYSPTFIPIYYANTERISCFSFSEKETCSDEETDYTKSLPEETDIENTSPQNPKTETQIVTGISSIKTSISRQRINEEERIFAEVSGVLTHDTTVFNFIEILTRSEQKFMPNENERQFVNKKEESEDSTLDSDLSEYHKKEIVDSVADNSASSSDIERCYLENRELGSKQTILMSNKKSIKICNKQKMKKKKEFLNNYEKQRSIIMRKRIKTNNKQTPTSTPSSEKNVKKIREVISEYLDTSSTSILNNYKFSNTKKSKLVLPTSKHIMNSKQVSSKGRTMSVGQKATNLVPRKKENFYSPYRTNPTLYHVAVKSVENINQGDAPNQKTKFRIAFFFKKSKGKIVNWFRYLHTTKQNVNLNDNNNGKNDEEADRALAATVNLIKQRKILSSKLRQTDSQTSKLYLYNKFYEEKGRTELIISKSEIQPKPVLQEIKSHEIIVPSLENELGEEESGGDQKDEEKLAGPSVPSEDSSVLFIRKEVYDRLQRYGKLHYTLYIGEKNELDHISIESLAVSEEKIKCDDQPFFASFDLGTNDVLVHVTKDTIDKMEDEEVKEAVFKDENYVACENSQVRLSLMRGAKYLQKLDPTQANIIEIDCSNKLHEIKICYKKVEHSKTCICEYPQACKNIQLESSDLSSIVIEKIDKILDAREVCENCERCKEKTEICDDYQECSDEKCAMKRDDYGELNFESQLDNELKIMDTTKHMKRVEYEEISIKSSECCDAVCSKKLAKNMENEEEDNVKTIQFMQVTQRCGFQEEICPETVGRELTSELQKEHKGDICVNNDKEKQIDLLQLNHISQKPDSLQKRDLQKHVTSKLGSKMTFRKNENQKSPVSKRKKMQKRNSQRYNNNHKPTLILTLTHYKSILNIRC</sequence>
<evidence type="ECO:0000256" key="1">
    <source>
        <dbReference type="SAM" id="MobiDB-lite"/>
    </source>
</evidence>
<dbReference type="Proteomes" id="UP001431783">
    <property type="component" value="Unassembled WGS sequence"/>
</dbReference>
<gene>
    <name evidence="2" type="ORF">WA026_010992</name>
</gene>
<feature type="region of interest" description="Disordered" evidence="1">
    <location>
        <begin position="1490"/>
        <end position="1523"/>
    </location>
</feature>
<keyword evidence="3" id="KW-1185">Reference proteome</keyword>